<dbReference type="Proteomes" id="UP001055111">
    <property type="component" value="Unassembled WGS sequence"/>
</dbReference>
<comment type="caution">
    <text evidence="1">The sequence shown here is derived from an EMBL/GenBank/DDBJ whole genome shotgun (WGS) entry which is preliminary data.</text>
</comment>
<dbReference type="RefSeq" id="WP_238213527.1">
    <property type="nucleotide sequence ID" value="NZ_BPUS01000008.1"/>
</dbReference>
<name>A0AA37MQT4_9BURK</name>
<dbReference type="EMBL" id="BPUS01000008">
    <property type="protein sequence ID" value="GJH26896.1"/>
    <property type="molecule type" value="Genomic_DNA"/>
</dbReference>
<sequence>MQLQPLHFQARDAADEAVDHGLEALDLVLDLRQVEREGTARENRVFRGFEHRDGQILAADRHVIADLVKDPRNAGLRRESQRQRMRVLEVFAAADDRLIDRVDARVGFGREVALDAAAHAPMRHAPPRGYPVVKVPARMVQVVSRGCNVAGIRRIRVDAFELEHSQERPVLVEHQFGRDHRGPGRDFLYRTLGEHHLQHGSLPISMEGPDQTHTGA</sequence>
<reference evidence="1" key="1">
    <citation type="submission" date="2022-09" db="EMBL/GenBank/DDBJ databases">
        <title>Isolation and characterization of 3-chlorobenzoate degrading bacteria from soils in Shizuoka.</title>
        <authorList>
            <person name="Ifat A."/>
            <person name="Ogawa N."/>
            <person name="Kimbara K."/>
            <person name="Moriuchi R."/>
            <person name="Dohra H."/>
            <person name="Shintani M."/>
        </authorList>
    </citation>
    <scope>NUCLEOTIDE SEQUENCE</scope>
    <source>
        <strain evidence="1">19CS4-2</strain>
    </source>
</reference>
<evidence type="ECO:0000313" key="1">
    <source>
        <dbReference type="EMBL" id="GJH26896.1"/>
    </source>
</evidence>
<evidence type="ECO:0000313" key="2">
    <source>
        <dbReference type="Proteomes" id="UP001055111"/>
    </source>
</evidence>
<accession>A0AA37MQT4</accession>
<proteinExistence type="predicted"/>
<dbReference type="AlphaFoldDB" id="A0AA37MQT4"/>
<protein>
    <submittedName>
        <fullName evidence="1">Uncharacterized protein</fullName>
    </submittedName>
</protein>
<organism evidence="1 2">
    <name type="scientific">Caballeronia novacaledonica</name>
    <dbReference type="NCBI Taxonomy" id="1544861"/>
    <lineage>
        <taxon>Bacteria</taxon>
        <taxon>Pseudomonadati</taxon>
        <taxon>Pseudomonadota</taxon>
        <taxon>Betaproteobacteria</taxon>
        <taxon>Burkholderiales</taxon>
        <taxon>Burkholderiaceae</taxon>
        <taxon>Caballeronia</taxon>
    </lineage>
</organism>
<gene>
    <name evidence="1" type="ORF">CBA19CS42_20290</name>
</gene>